<sequence length="101" mass="12272">MFNNERYMTKGIQQEIPLELQLFLWNCIDTLKEEGQKLDYLQVFELTKERVDDVFFQKIEHRQEVPEYSKSYRLIFNELIEAKIFVIDDGTYSTMMLAEEY</sequence>
<dbReference type="EMBL" id="JABBNI010000063">
    <property type="protein sequence ID" value="NMM65124.1"/>
    <property type="molecule type" value="Genomic_DNA"/>
</dbReference>
<dbReference type="InterPro" id="IPR009303">
    <property type="entry name" value="DUF960"/>
</dbReference>
<keyword evidence="2" id="KW-1185">Reference proteome</keyword>
<evidence type="ECO:0000313" key="2">
    <source>
        <dbReference type="Proteomes" id="UP000537131"/>
    </source>
</evidence>
<dbReference type="Pfam" id="PF06124">
    <property type="entry name" value="DUF960"/>
    <property type="match status" value="1"/>
</dbReference>
<reference evidence="1 2" key="2">
    <citation type="submission" date="2020-06" db="EMBL/GenBank/DDBJ databases">
        <title>Complete Genome Sequence of Clostridium muelleri sp. nov. P21T, an Acid-Alcohol Producing Acetogen Isolated from Old Hay.</title>
        <authorList>
            <person name="Duncan K.E."/>
            <person name="Tanner R.S."/>
        </authorList>
    </citation>
    <scope>NUCLEOTIDE SEQUENCE [LARGE SCALE GENOMIC DNA]</scope>
    <source>
        <strain evidence="1 2">P21</strain>
    </source>
</reference>
<dbReference type="AlphaFoldDB" id="A0A7Y0EKG3"/>
<proteinExistence type="predicted"/>
<accession>A0A7Y0EKG3</accession>
<name>A0A7Y0EKG3_9CLOT</name>
<evidence type="ECO:0000313" key="1">
    <source>
        <dbReference type="EMBL" id="NMM65124.1"/>
    </source>
</evidence>
<reference evidence="1 2" key="1">
    <citation type="submission" date="2020-04" db="EMBL/GenBank/DDBJ databases">
        <authorList>
            <person name="Doyle D.A."/>
        </authorList>
    </citation>
    <scope>NUCLEOTIDE SEQUENCE [LARGE SCALE GENOMIC DNA]</scope>
    <source>
        <strain evidence="1 2">P21</strain>
    </source>
</reference>
<gene>
    <name evidence="1" type="ORF">HBE96_21300</name>
</gene>
<dbReference type="Proteomes" id="UP000537131">
    <property type="component" value="Unassembled WGS sequence"/>
</dbReference>
<comment type="caution">
    <text evidence="1">The sequence shown here is derived from an EMBL/GenBank/DDBJ whole genome shotgun (WGS) entry which is preliminary data.</text>
</comment>
<organism evidence="1 2">
    <name type="scientific">Clostridium muellerianum</name>
    <dbReference type="NCBI Taxonomy" id="2716538"/>
    <lineage>
        <taxon>Bacteria</taxon>
        <taxon>Bacillati</taxon>
        <taxon>Bacillota</taxon>
        <taxon>Clostridia</taxon>
        <taxon>Eubacteriales</taxon>
        <taxon>Clostridiaceae</taxon>
        <taxon>Clostridium</taxon>
    </lineage>
</organism>
<protein>
    <submittedName>
        <fullName evidence="1">DUF960 domain-containing protein</fullName>
    </submittedName>
</protein>
<dbReference type="Gene3D" id="3.10.450.150">
    <property type="entry name" value="enterococcus faecalis protein"/>
    <property type="match status" value="1"/>
</dbReference>